<dbReference type="Proteomes" id="UP000696485">
    <property type="component" value="Unassembled WGS sequence"/>
</dbReference>
<evidence type="ECO:0000313" key="2">
    <source>
        <dbReference type="Proteomes" id="UP000696485"/>
    </source>
</evidence>
<dbReference type="PANTHER" id="PTHR45527:SF1">
    <property type="entry name" value="FATTY ACID SYNTHASE"/>
    <property type="match status" value="1"/>
</dbReference>
<comment type="caution">
    <text evidence="1">The sequence shown here is derived from an EMBL/GenBank/DDBJ whole genome shotgun (WGS) entry which is preliminary data.</text>
</comment>
<gene>
    <name evidence="1" type="ORF">BG006_004147</name>
</gene>
<dbReference type="GO" id="GO:0031177">
    <property type="term" value="F:phosphopantetheine binding"/>
    <property type="evidence" value="ECO:0007669"/>
    <property type="project" value="TreeGrafter"/>
</dbReference>
<reference evidence="1" key="1">
    <citation type="journal article" date="2020" name="Fungal Divers.">
        <title>Resolving the Mortierellaceae phylogeny through synthesis of multi-gene phylogenetics and phylogenomics.</title>
        <authorList>
            <person name="Vandepol N."/>
            <person name="Liber J."/>
            <person name="Desiro A."/>
            <person name="Na H."/>
            <person name="Kennedy M."/>
            <person name="Barry K."/>
            <person name="Grigoriev I.V."/>
            <person name="Miller A.N."/>
            <person name="O'Donnell K."/>
            <person name="Stajich J.E."/>
            <person name="Bonito G."/>
        </authorList>
    </citation>
    <scope>NUCLEOTIDE SEQUENCE</scope>
    <source>
        <strain evidence="1">NVP1</strain>
    </source>
</reference>
<dbReference type="AlphaFoldDB" id="A0A9P5SWX1"/>
<dbReference type="Gene3D" id="3.30.300.30">
    <property type="match status" value="1"/>
</dbReference>
<dbReference type="PANTHER" id="PTHR45527">
    <property type="entry name" value="NONRIBOSOMAL PEPTIDE SYNTHETASE"/>
    <property type="match status" value="1"/>
</dbReference>
<evidence type="ECO:0000313" key="1">
    <source>
        <dbReference type="EMBL" id="KAF9337544.1"/>
    </source>
</evidence>
<dbReference type="EMBL" id="JAAAUY010000023">
    <property type="protein sequence ID" value="KAF9337544.1"/>
    <property type="molecule type" value="Genomic_DNA"/>
</dbReference>
<proteinExistence type="predicted"/>
<dbReference type="Gene3D" id="2.30.38.10">
    <property type="entry name" value="Luciferase, Domain 3"/>
    <property type="match status" value="1"/>
</dbReference>
<dbReference type="GO" id="GO:0005737">
    <property type="term" value="C:cytoplasm"/>
    <property type="evidence" value="ECO:0007669"/>
    <property type="project" value="TreeGrafter"/>
</dbReference>
<organism evidence="1 2">
    <name type="scientific">Podila minutissima</name>
    <dbReference type="NCBI Taxonomy" id="64525"/>
    <lineage>
        <taxon>Eukaryota</taxon>
        <taxon>Fungi</taxon>
        <taxon>Fungi incertae sedis</taxon>
        <taxon>Mucoromycota</taxon>
        <taxon>Mortierellomycotina</taxon>
        <taxon>Mortierellomycetes</taxon>
        <taxon>Mortierellales</taxon>
        <taxon>Mortierellaceae</taxon>
        <taxon>Podila</taxon>
    </lineage>
</organism>
<dbReference type="SUPFAM" id="SSF56801">
    <property type="entry name" value="Acetyl-CoA synthetase-like"/>
    <property type="match status" value="1"/>
</dbReference>
<keyword evidence="2" id="KW-1185">Reference proteome</keyword>
<dbReference type="GO" id="GO:0043041">
    <property type="term" value="P:amino acid activation for nonribosomal peptide biosynthetic process"/>
    <property type="evidence" value="ECO:0007669"/>
    <property type="project" value="TreeGrafter"/>
</dbReference>
<dbReference type="InterPro" id="IPR045851">
    <property type="entry name" value="AMP-bd_C_sf"/>
</dbReference>
<accession>A0A9P5SWX1</accession>
<evidence type="ECO:0008006" key="3">
    <source>
        <dbReference type="Google" id="ProtNLM"/>
    </source>
</evidence>
<sequence>MCGFLILKSTLDANGRPVPIGAVGELYIGGPGVARGYLNKPELTAESFLPDPFVGISNERIYKTGDLVQYLPDRSLAFMGRNDDQVKIRGFRTELGEIEAHLIGHPNARDASVLLLDTILSNCIDDNNKQLVACFAIEYQWKAGSTSSP</sequence>
<name>A0A9P5SWX1_9FUNG</name>
<protein>
    <recommendedName>
        <fullName evidence="3">AMP-dependent synthetase/ligase domain-containing protein</fullName>
    </recommendedName>
</protein>
<dbReference type="GO" id="GO:0044550">
    <property type="term" value="P:secondary metabolite biosynthetic process"/>
    <property type="evidence" value="ECO:0007669"/>
    <property type="project" value="TreeGrafter"/>
</dbReference>